<protein>
    <submittedName>
        <fullName evidence="1">Uncharacterized protein</fullName>
    </submittedName>
</protein>
<accession>A0A0W8FPP0</accession>
<dbReference type="AlphaFoldDB" id="A0A0W8FPP0"/>
<reference evidence="1" key="1">
    <citation type="journal article" date="2015" name="Proc. Natl. Acad. Sci. U.S.A.">
        <title>Networks of energetic and metabolic interactions define dynamics in microbial communities.</title>
        <authorList>
            <person name="Embree M."/>
            <person name="Liu J.K."/>
            <person name="Al-Bassam M.M."/>
            <person name="Zengler K."/>
        </authorList>
    </citation>
    <scope>NUCLEOTIDE SEQUENCE</scope>
</reference>
<gene>
    <name evidence="1" type="ORF">ASZ90_007474</name>
</gene>
<proteinExistence type="predicted"/>
<organism evidence="1">
    <name type="scientific">hydrocarbon metagenome</name>
    <dbReference type="NCBI Taxonomy" id="938273"/>
    <lineage>
        <taxon>unclassified sequences</taxon>
        <taxon>metagenomes</taxon>
        <taxon>ecological metagenomes</taxon>
    </lineage>
</organism>
<name>A0A0W8FPP0_9ZZZZ</name>
<evidence type="ECO:0000313" key="1">
    <source>
        <dbReference type="EMBL" id="KUG22777.1"/>
    </source>
</evidence>
<sequence length="42" mass="4865">MKMMWNKDKNQGFAISILPLLLRLALLRLLLKAICPSFLGRH</sequence>
<dbReference type="EMBL" id="LNQE01000941">
    <property type="protein sequence ID" value="KUG22777.1"/>
    <property type="molecule type" value="Genomic_DNA"/>
</dbReference>
<comment type="caution">
    <text evidence="1">The sequence shown here is derived from an EMBL/GenBank/DDBJ whole genome shotgun (WGS) entry which is preliminary data.</text>
</comment>